<dbReference type="eggNOG" id="COG0845">
    <property type="taxonomic scope" value="Bacteria"/>
</dbReference>
<dbReference type="InterPro" id="IPR050465">
    <property type="entry name" value="UPF0194_transport"/>
</dbReference>
<sequence>MPYSQDVKDIKNRNVIKKSICIFIIVMFLLTFFSNTINNFMLPRVQAVSAKNGTLAEELRGSGIVEAKEVFNSYIKNSLTVEDIRVNTGDTVKKGQVIMVLNKKKLEKLLQDELTILEQKKLALQKLQETSAFQAKTDTFSINEAERQIADTKDDLETKKEKFRERERPFQNRCRNRS</sequence>
<evidence type="ECO:0000256" key="4">
    <source>
        <dbReference type="SAM" id="Phobius"/>
    </source>
</evidence>
<dbReference type="PANTHER" id="PTHR32347">
    <property type="entry name" value="EFFLUX SYSTEM COMPONENT YKNX-RELATED"/>
    <property type="match status" value="1"/>
</dbReference>
<proteinExistence type="predicted"/>
<keyword evidence="4" id="KW-0472">Membrane</keyword>
<evidence type="ECO:0000256" key="3">
    <source>
        <dbReference type="SAM" id="MobiDB-lite"/>
    </source>
</evidence>
<keyword evidence="4" id="KW-1133">Transmembrane helix</keyword>
<feature type="region of interest" description="Disordered" evidence="3">
    <location>
        <begin position="151"/>
        <end position="178"/>
    </location>
</feature>
<keyword evidence="6" id="KW-1185">Reference proteome</keyword>
<evidence type="ECO:0000256" key="2">
    <source>
        <dbReference type="ARBA" id="ARBA00023054"/>
    </source>
</evidence>
<gene>
    <name evidence="5" type="ORF">CTER_5454</name>
</gene>
<protein>
    <submittedName>
        <fullName evidence="5">Membrane-fusion protein</fullName>
    </submittedName>
</protein>
<feature type="compositionally biased region" description="Basic and acidic residues" evidence="3">
    <location>
        <begin position="151"/>
        <end position="170"/>
    </location>
</feature>
<dbReference type="PATRIC" id="fig|1195236.3.peg.5595"/>
<dbReference type="GO" id="GO:0030313">
    <property type="term" value="C:cell envelope"/>
    <property type="evidence" value="ECO:0007669"/>
    <property type="project" value="UniProtKB-SubCell"/>
</dbReference>
<comment type="subcellular location">
    <subcellularLocation>
        <location evidence="1">Cell envelope</location>
    </subcellularLocation>
</comment>
<dbReference type="STRING" id="1195236.CTER_5454"/>
<keyword evidence="2" id="KW-0175">Coiled coil</keyword>
<dbReference type="Gene3D" id="2.40.50.100">
    <property type="match status" value="1"/>
</dbReference>
<keyword evidence="4" id="KW-0812">Transmembrane</keyword>
<evidence type="ECO:0000256" key="1">
    <source>
        <dbReference type="ARBA" id="ARBA00004196"/>
    </source>
</evidence>
<name>S0FEY7_RUMCE</name>
<evidence type="ECO:0000313" key="5">
    <source>
        <dbReference type="EMBL" id="EMS69045.1"/>
    </source>
</evidence>
<feature type="transmembrane region" description="Helical" evidence="4">
    <location>
        <begin position="20"/>
        <end position="42"/>
    </location>
</feature>
<reference evidence="5 6" key="1">
    <citation type="journal article" date="2013" name="Genome Announc.">
        <title>Draft Genome Sequence of the Cellulolytic, Mesophilic, Anaerobic Bacterium Clostridium termitidis Strain CT1112 (DSM 5398).</title>
        <authorList>
            <person name="Lal S."/>
            <person name="Ramachandran U."/>
            <person name="Zhang X."/>
            <person name="Munir R."/>
            <person name="Sparling R."/>
            <person name="Levin D.B."/>
        </authorList>
    </citation>
    <scope>NUCLEOTIDE SEQUENCE [LARGE SCALE GENOMIC DNA]</scope>
    <source>
        <strain evidence="5 6">CT1112</strain>
    </source>
</reference>
<dbReference type="AlphaFoldDB" id="S0FEY7"/>
<evidence type="ECO:0000313" key="6">
    <source>
        <dbReference type="Proteomes" id="UP000014155"/>
    </source>
</evidence>
<dbReference type="RefSeq" id="WP_004631211.1">
    <property type="nucleotide sequence ID" value="NZ_AORV01000078.1"/>
</dbReference>
<comment type="caution">
    <text evidence="5">The sequence shown here is derived from an EMBL/GenBank/DDBJ whole genome shotgun (WGS) entry which is preliminary data.</text>
</comment>
<organism evidence="5 6">
    <name type="scientific">Ruminiclostridium cellobioparum subsp. termitidis CT1112</name>
    <dbReference type="NCBI Taxonomy" id="1195236"/>
    <lineage>
        <taxon>Bacteria</taxon>
        <taxon>Bacillati</taxon>
        <taxon>Bacillota</taxon>
        <taxon>Clostridia</taxon>
        <taxon>Eubacteriales</taxon>
        <taxon>Oscillospiraceae</taxon>
        <taxon>Ruminiclostridium</taxon>
    </lineage>
</organism>
<dbReference type="Proteomes" id="UP000014155">
    <property type="component" value="Unassembled WGS sequence"/>
</dbReference>
<dbReference type="EMBL" id="AORV01000078">
    <property type="protein sequence ID" value="EMS69045.1"/>
    <property type="molecule type" value="Genomic_DNA"/>
</dbReference>
<accession>S0FEY7</accession>